<dbReference type="InterPro" id="IPR008909">
    <property type="entry name" value="DALR_anticod-bd"/>
</dbReference>
<dbReference type="Pfam" id="PF05746">
    <property type="entry name" value="DALR_1"/>
    <property type="match status" value="1"/>
</dbReference>
<dbReference type="Proteomes" id="UP000326759">
    <property type="component" value="Unassembled WGS sequence"/>
</dbReference>
<dbReference type="InterPro" id="IPR037380">
    <property type="entry name" value="DALRD3"/>
</dbReference>
<dbReference type="PANTHER" id="PTHR16043:SF1">
    <property type="entry name" value="DALR ANTICODON-BINDING DOMAIN-CONTAINING PROTEIN 3"/>
    <property type="match status" value="1"/>
</dbReference>
<dbReference type="EMBL" id="SEYY01001119">
    <property type="protein sequence ID" value="KAB7505757.1"/>
    <property type="molecule type" value="Genomic_DNA"/>
</dbReference>
<dbReference type="GO" id="GO:0000049">
    <property type="term" value="F:tRNA binding"/>
    <property type="evidence" value="ECO:0007669"/>
    <property type="project" value="TreeGrafter"/>
</dbReference>
<feature type="domain" description="DALR anticodon binding" evidence="1">
    <location>
        <begin position="213"/>
        <end position="358"/>
    </location>
</feature>
<keyword evidence="3" id="KW-1185">Reference proteome</keyword>
<dbReference type="InterPro" id="IPR009080">
    <property type="entry name" value="tRNAsynth_Ia_anticodon-bd"/>
</dbReference>
<dbReference type="GO" id="GO:0006420">
    <property type="term" value="P:arginyl-tRNA aminoacylation"/>
    <property type="evidence" value="ECO:0007669"/>
    <property type="project" value="InterPro"/>
</dbReference>
<dbReference type="GO" id="GO:0004814">
    <property type="term" value="F:arginine-tRNA ligase activity"/>
    <property type="evidence" value="ECO:0007669"/>
    <property type="project" value="InterPro"/>
</dbReference>
<organism evidence="2 3">
    <name type="scientific">Armadillidium nasatum</name>
    <dbReference type="NCBI Taxonomy" id="96803"/>
    <lineage>
        <taxon>Eukaryota</taxon>
        <taxon>Metazoa</taxon>
        <taxon>Ecdysozoa</taxon>
        <taxon>Arthropoda</taxon>
        <taxon>Crustacea</taxon>
        <taxon>Multicrustacea</taxon>
        <taxon>Malacostraca</taxon>
        <taxon>Eumalacostraca</taxon>
        <taxon>Peracarida</taxon>
        <taxon>Isopoda</taxon>
        <taxon>Oniscidea</taxon>
        <taxon>Crinocheta</taxon>
        <taxon>Armadillidiidae</taxon>
        <taxon>Armadillidium</taxon>
    </lineage>
</organism>
<evidence type="ECO:0000259" key="1">
    <source>
        <dbReference type="SMART" id="SM00836"/>
    </source>
</evidence>
<dbReference type="SMART" id="SM00836">
    <property type="entry name" value="DALR_1"/>
    <property type="match status" value="1"/>
</dbReference>
<dbReference type="AlphaFoldDB" id="A0A5N5THN9"/>
<dbReference type="Gene3D" id="1.10.730.10">
    <property type="entry name" value="Isoleucyl-tRNA Synthetase, Domain 1"/>
    <property type="match status" value="1"/>
</dbReference>
<protein>
    <submittedName>
        <fullName evidence="2">DALR anticodon-binding domain-containing protein 3</fullName>
    </submittedName>
</protein>
<comment type="caution">
    <text evidence="2">The sequence shown here is derived from an EMBL/GenBank/DDBJ whole genome shotgun (WGS) entry which is preliminary data.</text>
</comment>
<dbReference type="GO" id="GO:0106217">
    <property type="term" value="P:tRNA C3-cytosine methylation"/>
    <property type="evidence" value="ECO:0007669"/>
    <property type="project" value="TreeGrafter"/>
</dbReference>
<dbReference type="PANTHER" id="PTHR16043">
    <property type="entry name" value="DALRD3 PROTEIN"/>
    <property type="match status" value="1"/>
</dbReference>
<dbReference type="SUPFAM" id="SSF47323">
    <property type="entry name" value="Anticodon-binding domain of a subclass of class I aminoacyl-tRNA synthetases"/>
    <property type="match status" value="1"/>
</dbReference>
<sequence>KILEQSDNLISASEVCKENLKIFLNRNLILSSILPLFIDCNFETKILDKYKICMFVSTQSENESVTAHRCSLISLHLKRIFELNGATVHTFSDEEESRVHCVGDDILCYRICDNIDTTVKRDSPKLILCSSVLDKTKGTKLNMSLADYKRLLREELKCAVLHKVACLREEVLESYLSNLVTGCLNLQFLNVNHSAVLKVNVDGPKNTRESAFVLYNHARLCNLLNNFESLIIEGIIPTLPPVSTVDFTLLKHSEEWDLFWLFIHKYPELIREVSSDCMCNFDNKLEIISSFPSHTISKFLHRLSHCLSVYYSRVHILPPSKIPSSKFTSHLLPTLWARIYLLKCVFRVMKSSLQLLNIT</sequence>
<feature type="non-terminal residue" evidence="2">
    <location>
        <position position="1"/>
    </location>
</feature>
<feature type="non-terminal residue" evidence="2">
    <location>
        <position position="359"/>
    </location>
</feature>
<name>A0A5N5THN9_9CRUS</name>
<reference evidence="2 3" key="1">
    <citation type="journal article" date="2019" name="PLoS Biol.">
        <title>Sex chromosomes control vertical transmission of feminizing Wolbachia symbionts in an isopod.</title>
        <authorList>
            <person name="Becking T."/>
            <person name="Chebbi M.A."/>
            <person name="Giraud I."/>
            <person name="Moumen B."/>
            <person name="Laverre T."/>
            <person name="Caubet Y."/>
            <person name="Peccoud J."/>
            <person name="Gilbert C."/>
            <person name="Cordaux R."/>
        </authorList>
    </citation>
    <scope>NUCLEOTIDE SEQUENCE [LARGE SCALE GENOMIC DNA]</scope>
    <source>
        <strain evidence="2">ANa2</strain>
        <tissue evidence="2">Whole body excluding digestive tract and cuticle</tissue>
    </source>
</reference>
<evidence type="ECO:0000313" key="3">
    <source>
        <dbReference type="Proteomes" id="UP000326759"/>
    </source>
</evidence>
<proteinExistence type="predicted"/>
<dbReference type="GO" id="GO:0005524">
    <property type="term" value="F:ATP binding"/>
    <property type="evidence" value="ECO:0007669"/>
    <property type="project" value="InterPro"/>
</dbReference>
<gene>
    <name evidence="2" type="primary">DALRD3</name>
    <name evidence="2" type="ORF">Anas_00578</name>
</gene>
<accession>A0A5N5THN9</accession>
<evidence type="ECO:0000313" key="2">
    <source>
        <dbReference type="EMBL" id="KAB7505757.1"/>
    </source>
</evidence>
<dbReference type="OrthoDB" id="9990834at2759"/>